<feature type="transmembrane region" description="Helical" evidence="2">
    <location>
        <begin position="12"/>
        <end position="34"/>
    </location>
</feature>
<dbReference type="InterPro" id="IPR007969">
    <property type="entry name" value="DUF732"/>
</dbReference>
<evidence type="ECO:0000256" key="2">
    <source>
        <dbReference type="SAM" id="Phobius"/>
    </source>
</evidence>
<keyword evidence="2" id="KW-1133">Transmembrane helix</keyword>
<dbReference type="Proteomes" id="UP000230971">
    <property type="component" value="Unassembled WGS sequence"/>
</dbReference>
<evidence type="ECO:0000256" key="1">
    <source>
        <dbReference type="SAM" id="MobiDB-lite"/>
    </source>
</evidence>
<accession>A0A2G5PNA9</accession>
<protein>
    <submittedName>
        <fullName evidence="4">DUF732 domain-containing protein</fullName>
    </submittedName>
</protein>
<evidence type="ECO:0000313" key="4">
    <source>
        <dbReference type="EMBL" id="PIB79795.1"/>
    </source>
</evidence>
<feature type="domain" description="DUF732" evidence="3">
    <location>
        <begin position="63"/>
        <end position="134"/>
    </location>
</feature>
<reference evidence="4 5" key="1">
    <citation type="journal article" date="2017" name="Infect. Genet. Evol.">
        <title>The new phylogeny of the genus Mycobacterium: The old and the news.</title>
        <authorList>
            <person name="Tortoli E."/>
            <person name="Fedrizzi T."/>
            <person name="Meehan C.J."/>
            <person name="Trovato A."/>
            <person name="Grottola A."/>
            <person name="Giacobazzi E."/>
            <person name="Serpini G.F."/>
            <person name="Tagliazucchi S."/>
            <person name="Fabio A."/>
            <person name="Bettua C."/>
            <person name="Bertorelli R."/>
            <person name="Frascaro F."/>
            <person name="De Sanctis V."/>
            <person name="Pecorari M."/>
            <person name="Jousson O."/>
            <person name="Segata N."/>
            <person name="Cirillo D.M."/>
        </authorList>
    </citation>
    <scope>NUCLEOTIDE SEQUENCE [LARGE SCALE GENOMIC DNA]</scope>
    <source>
        <strain evidence="4 5">NCTC 12882</strain>
    </source>
</reference>
<keyword evidence="2" id="KW-0812">Transmembrane</keyword>
<feature type="region of interest" description="Disordered" evidence="1">
    <location>
        <begin position="37"/>
        <end position="63"/>
    </location>
</feature>
<evidence type="ECO:0000313" key="5">
    <source>
        <dbReference type="Proteomes" id="UP000230971"/>
    </source>
</evidence>
<organism evidence="4 5">
    <name type="scientific">Mycobacterium celatum</name>
    <dbReference type="NCBI Taxonomy" id="28045"/>
    <lineage>
        <taxon>Bacteria</taxon>
        <taxon>Bacillati</taxon>
        <taxon>Actinomycetota</taxon>
        <taxon>Actinomycetes</taxon>
        <taxon>Mycobacteriales</taxon>
        <taxon>Mycobacteriaceae</taxon>
        <taxon>Mycobacterium</taxon>
    </lineage>
</organism>
<keyword evidence="2" id="KW-0472">Membrane</keyword>
<comment type="caution">
    <text evidence="4">The sequence shown here is derived from an EMBL/GenBank/DDBJ whole genome shotgun (WGS) entry which is preliminary data.</text>
</comment>
<name>A0A2G5PNA9_MYCCE</name>
<gene>
    <name evidence="4" type="ORF">CQY23_05865</name>
</gene>
<sequence>MTTTPDPQPVRGGAVLVALVIGLIIVAAVSVSYWKRDHPAPKGSTSSSQDAPAATSPGTMDKDGRFLWLLSSEGIELSRSTDVAVNDAHRVCSRLERGESEEQVVADIVEGSPDLTPDTAADFADIAREVFCPEI</sequence>
<dbReference type="EMBL" id="PDKV01000005">
    <property type="protein sequence ID" value="PIB79795.1"/>
    <property type="molecule type" value="Genomic_DNA"/>
</dbReference>
<proteinExistence type="predicted"/>
<dbReference type="OrthoDB" id="4733048at2"/>
<dbReference type="Pfam" id="PF05305">
    <property type="entry name" value="DUF732"/>
    <property type="match status" value="1"/>
</dbReference>
<dbReference type="AlphaFoldDB" id="A0A2G5PNA9"/>
<evidence type="ECO:0000259" key="3">
    <source>
        <dbReference type="Pfam" id="PF05305"/>
    </source>
</evidence>